<evidence type="ECO:0000259" key="5">
    <source>
        <dbReference type="PROSITE" id="PS50931"/>
    </source>
</evidence>
<organism evidence="6 7">
    <name type="scientific">Paraburkholderia silvatlantica</name>
    <dbReference type="NCBI Taxonomy" id="321895"/>
    <lineage>
        <taxon>Bacteria</taxon>
        <taxon>Pseudomonadati</taxon>
        <taxon>Pseudomonadota</taxon>
        <taxon>Betaproteobacteria</taxon>
        <taxon>Burkholderiales</taxon>
        <taxon>Burkholderiaceae</taxon>
        <taxon>Paraburkholderia</taxon>
    </lineage>
</organism>
<protein>
    <submittedName>
        <fullName evidence="6">LysR family transcriptional regulator</fullName>
    </submittedName>
</protein>
<accession>A0A2V4TS43</accession>
<keyword evidence="4" id="KW-0804">Transcription</keyword>
<evidence type="ECO:0000256" key="1">
    <source>
        <dbReference type="ARBA" id="ARBA00009437"/>
    </source>
</evidence>
<dbReference type="InterPro" id="IPR005119">
    <property type="entry name" value="LysR_subst-bd"/>
</dbReference>
<evidence type="ECO:0000256" key="4">
    <source>
        <dbReference type="ARBA" id="ARBA00023163"/>
    </source>
</evidence>
<dbReference type="FunFam" id="1.10.10.10:FF:000001">
    <property type="entry name" value="LysR family transcriptional regulator"/>
    <property type="match status" value="1"/>
</dbReference>
<dbReference type="PANTHER" id="PTHR30537:SF80">
    <property type="entry name" value="TRANSCRIPTIONAL REGULATOR"/>
    <property type="match status" value="1"/>
</dbReference>
<dbReference type="Gene3D" id="1.10.10.10">
    <property type="entry name" value="Winged helix-like DNA-binding domain superfamily/Winged helix DNA-binding domain"/>
    <property type="match status" value="1"/>
</dbReference>
<evidence type="ECO:0000256" key="3">
    <source>
        <dbReference type="ARBA" id="ARBA00023125"/>
    </source>
</evidence>
<dbReference type="InterPro" id="IPR036390">
    <property type="entry name" value="WH_DNA-bd_sf"/>
</dbReference>
<dbReference type="Proteomes" id="UP000247772">
    <property type="component" value="Unassembled WGS sequence"/>
</dbReference>
<name>A0A2V4TS43_9BURK</name>
<dbReference type="Gene3D" id="3.40.190.290">
    <property type="match status" value="1"/>
</dbReference>
<feature type="domain" description="HTH lysR-type" evidence="5">
    <location>
        <begin position="46"/>
        <end position="103"/>
    </location>
</feature>
<gene>
    <name evidence="6" type="ORF">C7410_11585</name>
</gene>
<dbReference type="InterPro" id="IPR036388">
    <property type="entry name" value="WH-like_DNA-bd_sf"/>
</dbReference>
<dbReference type="Pfam" id="PF03466">
    <property type="entry name" value="LysR_substrate"/>
    <property type="match status" value="1"/>
</dbReference>
<dbReference type="PRINTS" id="PR00039">
    <property type="entry name" value="HTHLYSR"/>
</dbReference>
<dbReference type="InterPro" id="IPR000847">
    <property type="entry name" value="LysR_HTH_N"/>
</dbReference>
<dbReference type="Pfam" id="PF00126">
    <property type="entry name" value="HTH_1"/>
    <property type="match status" value="1"/>
</dbReference>
<dbReference type="PROSITE" id="PS50931">
    <property type="entry name" value="HTH_LYSR"/>
    <property type="match status" value="1"/>
</dbReference>
<comment type="caution">
    <text evidence="6">The sequence shown here is derived from an EMBL/GenBank/DDBJ whole genome shotgun (WGS) entry which is preliminary data.</text>
</comment>
<comment type="similarity">
    <text evidence="1">Belongs to the LysR transcriptional regulatory family.</text>
</comment>
<reference evidence="6 7" key="1">
    <citation type="submission" date="2018-06" db="EMBL/GenBank/DDBJ databases">
        <title>Genomic Encyclopedia of Type Strains, Phase IV (KMG-V): Genome sequencing to study the core and pangenomes of soil and plant-associated prokaryotes.</title>
        <authorList>
            <person name="Whitman W."/>
        </authorList>
    </citation>
    <scope>NUCLEOTIDE SEQUENCE [LARGE SCALE GENOMIC DNA]</scope>
    <source>
        <strain evidence="6 7">SRCL-318</strain>
    </source>
</reference>
<dbReference type="CDD" id="cd08422">
    <property type="entry name" value="PBP2_CrgA_like"/>
    <property type="match status" value="1"/>
</dbReference>
<evidence type="ECO:0000256" key="2">
    <source>
        <dbReference type="ARBA" id="ARBA00023015"/>
    </source>
</evidence>
<sequence length="351" mass="37534">MQWVAPGCQRVFRVGRTVHDCRYGCFLFRVVGPPVEQQNGAGDCMDRMAAMETFVAVVEAGSFSAAARRLALGQPAVSKSVAQLEDHLGARLLLRSTRGLTPTDAGQRFYEHARLSIEEADHAEQAVHESSAGLSGRLRVSAAVTFSRLHVLPALKIFLDRHPKLELDVILDDRSIDLLEEGVDVALRMGSLDDSSMAARHISQSRRLVVGTPDYFAQTGVPGTPAELSHHQAIVYSLRGGGESWAFSQNSTEVAVVVPGRVRVSAAEGMRTAVLGHLGLAIASEWMFSPELGDGTVQAVLTDWSLPPVDLWAVFPAGRMPTSKARAFVAFVEEVLGATAGAAAPGLASEA</sequence>
<dbReference type="SUPFAM" id="SSF46785">
    <property type="entry name" value="Winged helix' DNA-binding domain"/>
    <property type="match status" value="1"/>
</dbReference>
<evidence type="ECO:0000313" key="6">
    <source>
        <dbReference type="EMBL" id="PYE21242.1"/>
    </source>
</evidence>
<dbReference type="InterPro" id="IPR058163">
    <property type="entry name" value="LysR-type_TF_proteobact-type"/>
</dbReference>
<dbReference type="EMBL" id="QJSQ01000015">
    <property type="protein sequence ID" value="PYE21242.1"/>
    <property type="molecule type" value="Genomic_DNA"/>
</dbReference>
<dbReference type="AlphaFoldDB" id="A0A2V4TS43"/>
<dbReference type="SUPFAM" id="SSF53850">
    <property type="entry name" value="Periplasmic binding protein-like II"/>
    <property type="match status" value="1"/>
</dbReference>
<dbReference type="PANTHER" id="PTHR30537">
    <property type="entry name" value="HTH-TYPE TRANSCRIPTIONAL REGULATOR"/>
    <property type="match status" value="1"/>
</dbReference>
<evidence type="ECO:0000313" key="7">
    <source>
        <dbReference type="Proteomes" id="UP000247772"/>
    </source>
</evidence>
<keyword evidence="2" id="KW-0805">Transcription regulation</keyword>
<dbReference type="GO" id="GO:0003677">
    <property type="term" value="F:DNA binding"/>
    <property type="evidence" value="ECO:0007669"/>
    <property type="project" value="UniProtKB-KW"/>
</dbReference>
<proteinExistence type="inferred from homology"/>
<keyword evidence="3" id="KW-0238">DNA-binding</keyword>
<dbReference type="GO" id="GO:0003700">
    <property type="term" value="F:DNA-binding transcription factor activity"/>
    <property type="evidence" value="ECO:0007669"/>
    <property type="project" value="InterPro"/>
</dbReference>